<dbReference type="InParanoid" id="A0A6J0B6L0"/>
<dbReference type="SUPFAM" id="SSF52047">
    <property type="entry name" value="RNI-like"/>
    <property type="match status" value="1"/>
</dbReference>
<dbReference type="GeneID" id="107216953"/>
<dbReference type="InterPro" id="IPR001611">
    <property type="entry name" value="Leu-rich_rpt"/>
</dbReference>
<keyword evidence="2" id="KW-0433">Leucine-rich repeat</keyword>
<dbReference type="Gene3D" id="1.25.40.200">
    <property type="entry name" value="Ran-GTPase activating protein 1, C-terminal domain"/>
    <property type="match status" value="1"/>
</dbReference>
<dbReference type="OrthoDB" id="184583at2759"/>
<gene>
    <name evidence="7" type="primary">LOC107216953</name>
</gene>
<dbReference type="RefSeq" id="XP_015509776.1">
    <property type="nucleotide sequence ID" value="XM_015654290.2"/>
</dbReference>
<dbReference type="PANTHER" id="PTHR24113">
    <property type="entry name" value="RAN GTPASE-ACTIVATING PROTEIN 1"/>
    <property type="match status" value="1"/>
</dbReference>
<dbReference type="FunCoup" id="A0A6J0B6L0">
    <property type="interactions" value="1609"/>
</dbReference>
<feature type="compositionally biased region" description="Acidic residues" evidence="4">
    <location>
        <begin position="366"/>
        <end position="389"/>
    </location>
</feature>
<name>A0A6J0B6L0_NEOLC</name>
<sequence>MTTFNLTEIQEQLNKASEKTPESGVSFNGKSLKLNSEADAEEVVKAIEQCQKLDYLDLEGNTLGPDAAKAVAKALEAKGSSLKRALWKDMFTGRMKTEIPLALEYLGTGLCAAQTRLVELDLSDNAFGPVGVKGLATLLSSSACFTLRELKLNNNGLGITGGKMLAKALLNCHENSSKENVGTAPLALRVFIAGRNRLENDGAAALAEVFTKLTTLEEISMPQNGIYHKGIAALAQALSVNPRLKILNLNDNTVGPEGARALAKSLPNLPDLEKLNLGDCLLKTRGASVLAEALANEGAHRNLMELNLSFNEIGAASIDAIVAAVADKQELTSLVLDGNVFGSKGRENLEGALIASQKLSVLGSLEENESESEGDSESGEETESEDSDDENKTSEVEKEDDQEISKIEKDKQNVTVQDFLKNPTAENLLRLQGDKIQLFLEHAKSQSVNGHESQKETYAEVLIRSIMKVSSLCASGYMDARIEAERVTDGLYMELFAYATKTDQVSQLNNVFLINLGLIKSEDKTAGRIDWNLEGCFKALEKISTKDYFLTETRNALKVFIELPIKTGKVRVDPFQNVKASLKKVLDQI</sequence>
<evidence type="ECO:0000256" key="1">
    <source>
        <dbReference type="ARBA" id="ARBA00022468"/>
    </source>
</evidence>
<dbReference type="GO" id="GO:0006913">
    <property type="term" value="P:nucleocytoplasmic transport"/>
    <property type="evidence" value="ECO:0007669"/>
    <property type="project" value="TreeGrafter"/>
</dbReference>
<dbReference type="GO" id="GO:0005634">
    <property type="term" value="C:nucleus"/>
    <property type="evidence" value="ECO:0007669"/>
    <property type="project" value="TreeGrafter"/>
</dbReference>
<keyword evidence="3" id="KW-0677">Repeat</keyword>
<evidence type="ECO:0000313" key="7">
    <source>
        <dbReference type="RefSeq" id="XP_015509776.1"/>
    </source>
</evidence>
<dbReference type="AlphaFoldDB" id="A0A6J0B6L0"/>
<dbReference type="GO" id="GO:0005096">
    <property type="term" value="F:GTPase activator activity"/>
    <property type="evidence" value="ECO:0007669"/>
    <property type="project" value="UniProtKB-KW"/>
</dbReference>
<organism evidence="7">
    <name type="scientific">Neodiprion lecontei</name>
    <name type="common">Redheaded pine sawfly</name>
    <dbReference type="NCBI Taxonomy" id="441921"/>
    <lineage>
        <taxon>Eukaryota</taxon>
        <taxon>Metazoa</taxon>
        <taxon>Ecdysozoa</taxon>
        <taxon>Arthropoda</taxon>
        <taxon>Hexapoda</taxon>
        <taxon>Insecta</taxon>
        <taxon>Pterygota</taxon>
        <taxon>Neoptera</taxon>
        <taxon>Endopterygota</taxon>
        <taxon>Hymenoptera</taxon>
        <taxon>Tenthredinoidea</taxon>
        <taxon>Diprionidae</taxon>
        <taxon>Diprioninae</taxon>
        <taxon>Neodiprion</taxon>
    </lineage>
</organism>
<dbReference type="CTD" id="35223"/>
<dbReference type="InterPro" id="IPR009109">
    <property type="entry name" value="Ran_GTPase_activating_1_C"/>
</dbReference>
<keyword evidence="1" id="KW-0343">GTPase activation</keyword>
<feature type="domain" description="Ran-GTPase activating protein 1 C-terminal" evidence="5">
    <location>
        <begin position="391"/>
        <end position="567"/>
    </location>
</feature>
<dbReference type="GO" id="GO:0048471">
    <property type="term" value="C:perinuclear region of cytoplasm"/>
    <property type="evidence" value="ECO:0007669"/>
    <property type="project" value="TreeGrafter"/>
</dbReference>
<reference evidence="7" key="1">
    <citation type="submission" date="2025-08" db="UniProtKB">
        <authorList>
            <consortium name="RefSeq"/>
        </authorList>
    </citation>
    <scope>IDENTIFICATION</scope>
    <source>
        <tissue evidence="7">Thorax and Abdomen</tissue>
    </source>
</reference>
<dbReference type="GO" id="GO:0007165">
    <property type="term" value="P:signal transduction"/>
    <property type="evidence" value="ECO:0007669"/>
    <property type="project" value="InterPro"/>
</dbReference>
<evidence type="ECO:0000256" key="4">
    <source>
        <dbReference type="SAM" id="MobiDB-lite"/>
    </source>
</evidence>
<dbReference type="KEGG" id="nlo:107216953"/>
<dbReference type="GO" id="GO:0005829">
    <property type="term" value="C:cytosol"/>
    <property type="evidence" value="ECO:0007669"/>
    <property type="project" value="TreeGrafter"/>
</dbReference>
<dbReference type="SMART" id="SM00368">
    <property type="entry name" value="LRR_RI"/>
    <property type="match status" value="8"/>
</dbReference>
<dbReference type="Pfam" id="PF07834">
    <property type="entry name" value="RanGAP1_C"/>
    <property type="match status" value="1"/>
</dbReference>
<dbReference type="CDD" id="cd00116">
    <property type="entry name" value="LRR_RI"/>
    <property type="match status" value="1"/>
</dbReference>
<protein>
    <submittedName>
        <fullName evidence="7">Ran GTPase-activating protein 1 isoform X1</fullName>
    </submittedName>
</protein>
<dbReference type="Gene3D" id="3.80.10.10">
    <property type="entry name" value="Ribonuclease Inhibitor"/>
    <property type="match status" value="1"/>
</dbReference>
<dbReference type="InterPro" id="IPR027038">
    <property type="entry name" value="RanGap"/>
</dbReference>
<keyword evidence="6" id="KW-1185">Reference proteome</keyword>
<accession>A0A6J0B6L0</accession>
<feature type="region of interest" description="Disordered" evidence="4">
    <location>
        <begin position="363"/>
        <end position="408"/>
    </location>
</feature>
<dbReference type="InterPro" id="IPR032675">
    <property type="entry name" value="LRR_dom_sf"/>
</dbReference>
<dbReference type="InterPro" id="IPR036720">
    <property type="entry name" value="RanGAP1_C_sf"/>
</dbReference>
<dbReference type="PANTHER" id="PTHR24113:SF12">
    <property type="entry name" value="RAN GTPASE-ACTIVATING PROTEIN 1"/>
    <property type="match status" value="1"/>
</dbReference>
<evidence type="ECO:0000256" key="2">
    <source>
        <dbReference type="ARBA" id="ARBA00022614"/>
    </source>
</evidence>
<dbReference type="GO" id="GO:0031267">
    <property type="term" value="F:small GTPase binding"/>
    <property type="evidence" value="ECO:0007669"/>
    <property type="project" value="TreeGrafter"/>
</dbReference>
<dbReference type="Pfam" id="PF13516">
    <property type="entry name" value="LRR_6"/>
    <property type="match status" value="5"/>
</dbReference>
<evidence type="ECO:0000259" key="5">
    <source>
        <dbReference type="Pfam" id="PF07834"/>
    </source>
</evidence>
<dbReference type="SUPFAM" id="SSF69099">
    <property type="entry name" value="Ran-GTPase activating protein 1 (RanGAP1), C-terminal domain"/>
    <property type="match status" value="1"/>
</dbReference>
<dbReference type="Proteomes" id="UP000829291">
    <property type="component" value="Chromosome 2"/>
</dbReference>
<proteinExistence type="predicted"/>
<evidence type="ECO:0000256" key="3">
    <source>
        <dbReference type="ARBA" id="ARBA00022737"/>
    </source>
</evidence>
<evidence type="ECO:0000313" key="6">
    <source>
        <dbReference type="Proteomes" id="UP000829291"/>
    </source>
</evidence>